<evidence type="ECO:0000313" key="2">
    <source>
        <dbReference type="EMBL" id="CAI4212735.1"/>
    </source>
</evidence>
<feature type="region of interest" description="Disordered" evidence="1">
    <location>
        <begin position="1"/>
        <end position="22"/>
    </location>
</feature>
<sequence length="85" mass="9056">MMRTAPERLVTPVSRPNRSPGIVMSSPLSADSMLVASGGRIVPPNYEERDGWTYRIVASSPVDGAPQQGARGDGGAFCIRRRGGQ</sequence>
<dbReference type="AlphaFoldDB" id="A0A9P1GYP1"/>
<comment type="caution">
    <text evidence="2">The sequence shown here is derived from an EMBL/GenBank/DDBJ whole genome shotgun (WGS) entry which is preliminary data.</text>
</comment>
<name>A0A9P1GYP1_9PEZI</name>
<evidence type="ECO:0000256" key="1">
    <source>
        <dbReference type="SAM" id="MobiDB-lite"/>
    </source>
</evidence>
<accession>A0A9P1GYP1</accession>
<dbReference type="Proteomes" id="UP000838763">
    <property type="component" value="Unassembled WGS sequence"/>
</dbReference>
<reference evidence="2" key="1">
    <citation type="submission" date="2022-11" db="EMBL/GenBank/DDBJ databases">
        <authorList>
            <person name="Scott C."/>
            <person name="Bruce N."/>
        </authorList>
    </citation>
    <scope>NUCLEOTIDE SEQUENCE</scope>
</reference>
<proteinExistence type="predicted"/>
<protein>
    <submittedName>
        <fullName evidence="2">Uncharacterized protein</fullName>
    </submittedName>
</protein>
<dbReference type="EMBL" id="CALLCH030000005">
    <property type="protein sequence ID" value="CAI4212735.1"/>
    <property type="molecule type" value="Genomic_DNA"/>
</dbReference>
<keyword evidence="3" id="KW-1185">Reference proteome</keyword>
<gene>
    <name evidence="2" type="ORF">PPNO1_LOCUS2484</name>
</gene>
<evidence type="ECO:0000313" key="3">
    <source>
        <dbReference type="Proteomes" id="UP000838763"/>
    </source>
</evidence>
<organism evidence="2 3">
    <name type="scientific">Parascedosporium putredinis</name>
    <dbReference type="NCBI Taxonomy" id="1442378"/>
    <lineage>
        <taxon>Eukaryota</taxon>
        <taxon>Fungi</taxon>
        <taxon>Dikarya</taxon>
        <taxon>Ascomycota</taxon>
        <taxon>Pezizomycotina</taxon>
        <taxon>Sordariomycetes</taxon>
        <taxon>Hypocreomycetidae</taxon>
        <taxon>Microascales</taxon>
        <taxon>Microascaceae</taxon>
        <taxon>Parascedosporium</taxon>
    </lineage>
</organism>